<reference evidence="2 3" key="1">
    <citation type="submission" date="2013-08" db="EMBL/GenBank/DDBJ databases">
        <authorList>
            <person name="Huang J."/>
            <person name="Wang G."/>
        </authorList>
    </citation>
    <scope>NUCLEOTIDE SEQUENCE [LARGE SCALE GENOMIC DNA]</scope>
    <source>
        <strain evidence="2 3">JSM 076056</strain>
    </source>
</reference>
<feature type="transmembrane region" description="Helical" evidence="1">
    <location>
        <begin position="6"/>
        <end position="24"/>
    </location>
</feature>
<evidence type="ECO:0000256" key="1">
    <source>
        <dbReference type="SAM" id="Phobius"/>
    </source>
</evidence>
<dbReference type="AlphaFoldDB" id="A0A0A5GJR3"/>
<keyword evidence="3" id="KW-1185">Reference proteome</keyword>
<keyword evidence="1" id="KW-0812">Transmembrane</keyword>
<dbReference type="RefSeq" id="WP_026800839.1">
    <property type="nucleotide sequence ID" value="NZ_AULI01000010.1"/>
</dbReference>
<name>A0A0A5GJR3_9BACI</name>
<sequence length="135" mass="15527">MKRTTSISLIGVIILGLIIYASLFKTPTWEGISQSGEWKVAITEDEQSKGTYFGQLYYNGDVERDRLELIRLDYKVDGQSVEGKYLKEQIDVVVQDTLQFAEFDERPQSDSTVQLSLDWKDGQELKQETILLKEQ</sequence>
<accession>A0A0A5GJR3</accession>
<evidence type="ECO:0000313" key="2">
    <source>
        <dbReference type="EMBL" id="KGX91400.1"/>
    </source>
</evidence>
<protein>
    <recommendedName>
        <fullName evidence="4">DUF4944 domain-containing protein</fullName>
    </recommendedName>
</protein>
<evidence type="ECO:0000313" key="3">
    <source>
        <dbReference type="Proteomes" id="UP000030528"/>
    </source>
</evidence>
<dbReference type="InterPro" id="IPR032545">
    <property type="entry name" value="DUF4944"/>
</dbReference>
<comment type="caution">
    <text evidence="2">The sequence shown here is derived from an EMBL/GenBank/DDBJ whole genome shotgun (WGS) entry which is preliminary data.</text>
</comment>
<gene>
    <name evidence="2" type="ORF">N781_04370</name>
</gene>
<dbReference type="EMBL" id="AVPE01000010">
    <property type="protein sequence ID" value="KGX91400.1"/>
    <property type="molecule type" value="Genomic_DNA"/>
</dbReference>
<dbReference type="Proteomes" id="UP000030528">
    <property type="component" value="Unassembled WGS sequence"/>
</dbReference>
<dbReference type="Pfam" id="PF16302">
    <property type="entry name" value="DUF4944"/>
    <property type="match status" value="1"/>
</dbReference>
<keyword evidence="1" id="KW-1133">Transmembrane helix</keyword>
<keyword evidence="1" id="KW-0472">Membrane</keyword>
<evidence type="ECO:0008006" key="4">
    <source>
        <dbReference type="Google" id="ProtNLM"/>
    </source>
</evidence>
<proteinExistence type="predicted"/>
<organism evidence="2 3">
    <name type="scientific">Pontibacillus halophilus JSM 076056 = DSM 19796</name>
    <dbReference type="NCBI Taxonomy" id="1385510"/>
    <lineage>
        <taxon>Bacteria</taxon>
        <taxon>Bacillati</taxon>
        <taxon>Bacillota</taxon>
        <taxon>Bacilli</taxon>
        <taxon>Bacillales</taxon>
        <taxon>Bacillaceae</taxon>
        <taxon>Pontibacillus</taxon>
    </lineage>
</organism>